<evidence type="ECO:0008006" key="3">
    <source>
        <dbReference type="Google" id="ProtNLM"/>
    </source>
</evidence>
<gene>
    <name evidence="1" type="ORF">CEXT_582931</name>
</gene>
<keyword evidence="2" id="KW-1185">Reference proteome</keyword>
<evidence type="ECO:0000313" key="1">
    <source>
        <dbReference type="EMBL" id="GIY22003.1"/>
    </source>
</evidence>
<comment type="caution">
    <text evidence="1">The sequence shown here is derived from an EMBL/GenBank/DDBJ whole genome shotgun (WGS) entry which is preliminary data.</text>
</comment>
<dbReference type="Proteomes" id="UP001054945">
    <property type="component" value="Unassembled WGS sequence"/>
</dbReference>
<dbReference type="EMBL" id="BPLR01008088">
    <property type="protein sequence ID" value="GIY22003.1"/>
    <property type="molecule type" value="Genomic_DNA"/>
</dbReference>
<organism evidence="1 2">
    <name type="scientific">Caerostris extrusa</name>
    <name type="common">Bark spider</name>
    <name type="synonym">Caerostris bankana</name>
    <dbReference type="NCBI Taxonomy" id="172846"/>
    <lineage>
        <taxon>Eukaryota</taxon>
        <taxon>Metazoa</taxon>
        <taxon>Ecdysozoa</taxon>
        <taxon>Arthropoda</taxon>
        <taxon>Chelicerata</taxon>
        <taxon>Arachnida</taxon>
        <taxon>Araneae</taxon>
        <taxon>Araneomorphae</taxon>
        <taxon>Entelegynae</taxon>
        <taxon>Araneoidea</taxon>
        <taxon>Araneidae</taxon>
        <taxon>Caerostris</taxon>
    </lineage>
</organism>
<proteinExistence type="predicted"/>
<protein>
    <recommendedName>
        <fullName evidence="3">Ycf15</fullName>
    </recommendedName>
</protein>
<accession>A0AAV4RJA2</accession>
<dbReference type="AlphaFoldDB" id="A0AAV4RJA2"/>
<sequence>MFGKGWKYFGGVKPRGSQIELPLLSPDNWTSRLFSLRLLLKGIVCQTKMTPFFHLEERSAGETTKDSTKWTSNIV</sequence>
<evidence type="ECO:0000313" key="2">
    <source>
        <dbReference type="Proteomes" id="UP001054945"/>
    </source>
</evidence>
<reference evidence="1 2" key="1">
    <citation type="submission" date="2021-06" db="EMBL/GenBank/DDBJ databases">
        <title>Caerostris extrusa draft genome.</title>
        <authorList>
            <person name="Kono N."/>
            <person name="Arakawa K."/>
        </authorList>
    </citation>
    <scope>NUCLEOTIDE SEQUENCE [LARGE SCALE GENOMIC DNA]</scope>
</reference>
<name>A0AAV4RJA2_CAEEX</name>